<comment type="caution">
    <text evidence="2">The sequence shown here is derived from an EMBL/GenBank/DDBJ whole genome shotgun (WGS) entry which is preliminary data.</text>
</comment>
<dbReference type="Pfam" id="PF00563">
    <property type="entry name" value="EAL"/>
    <property type="match status" value="1"/>
</dbReference>
<dbReference type="InterPro" id="IPR035919">
    <property type="entry name" value="EAL_sf"/>
</dbReference>
<gene>
    <name evidence="2" type="ORF">J2S00_003813</name>
</gene>
<dbReference type="EMBL" id="JAUSUQ010000025">
    <property type="protein sequence ID" value="MDQ0340973.1"/>
    <property type="molecule type" value="Genomic_DNA"/>
</dbReference>
<evidence type="ECO:0000313" key="2">
    <source>
        <dbReference type="EMBL" id="MDQ0340973.1"/>
    </source>
</evidence>
<dbReference type="InterPro" id="IPR001633">
    <property type="entry name" value="EAL_dom"/>
</dbReference>
<dbReference type="RefSeq" id="WP_307343512.1">
    <property type="nucleotide sequence ID" value="NZ_JAUSUQ010000025.1"/>
</dbReference>
<dbReference type="PANTHER" id="PTHR33121:SF71">
    <property type="entry name" value="OXYGEN SENSOR PROTEIN DOSP"/>
    <property type="match status" value="1"/>
</dbReference>
<dbReference type="Gene3D" id="3.20.20.450">
    <property type="entry name" value="EAL domain"/>
    <property type="match status" value="1"/>
</dbReference>
<sequence length="150" mass="16938">MSERLQAASRATGFPLEQLTVELTESMLGDYERAVGQLSELTKLGVRVAVDDFGTGYSSLSRLIAFPLHELKIDRSFVQQIGSERGEALVRSIINLARLLELEVVAEGIEREEQLRFLRRHYCQVGQGFLFAKPMAAHELALLLEEYDRN</sequence>
<feature type="domain" description="EAL" evidence="1">
    <location>
        <begin position="1"/>
        <end position="148"/>
    </location>
</feature>
<dbReference type="PROSITE" id="PS50883">
    <property type="entry name" value="EAL"/>
    <property type="match status" value="1"/>
</dbReference>
<protein>
    <submittedName>
        <fullName evidence="2">EAL domain-containing protein (Putative c-di-GMP-specific phosphodiesterase class I)</fullName>
    </submittedName>
</protein>
<proteinExistence type="predicted"/>
<accession>A0ABU0CXU4</accession>
<dbReference type="CDD" id="cd01948">
    <property type="entry name" value="EAL"/>
    <property type="match status" value="1"/>
</dbReference>
<organism evidence="2 3">
    <name type="scientific">Caldalkalibacillus uzonensis</name>
    <dbReference type="NCBI Taxonomy" id="353224"/>
    <lineage>
        <taxon>Bacteria</taxon>
        <taxon>Bacillati</taxon>
        <taxon>Bacillota</taxon>
        <taxon>Bacilli</taxon>
        <taxon>Bacillales</taxon>
        <taxon>Bacillaceae</taxon>
        <taxon>Caldalkalibacillus</taxon>
    </lineage>
</organism>
<keyword evidence="3" id="KW-1185">Reference proteome</keyword>
<dbReference type="SMART" id="SM00052">
    <property type="entry name" value="EAL"/>
    <property type="match status" value="1"/>
</dbReference>
<name>A0ABU0CXU4_9BACI</name>
<dbReference type="InterPro" id="IPR050706">
    <property type="entry name" value="Cyclic-di-GMP_PDE-like"/>
</dbReference>
<dbReference type="Proteomes" id="UP001232445">
    <property type="component" value="Unassembled WGS sequence"/>
</dbReference>
<dbReference type="PANTHER" id="PTHR33121">
    <property type="entry name" value="CYCLIC DI-GMP PHOSPHODIESTERASE PDEF"/>
    <property type="match status" value="1"/>
</dbReference>
<evidence type="ECO:0000313" key="3">
    <source>
        <dbReference type="Proteomes" id="UP001232445"/>
    </source>
</evidence>
<evidence type="ECO:0000259" key="1">
    <source>
        <dbReference type="PROSITE" id="PS50883"/>
    </source>
</evidence>
<dbReference type="SUPFAM" id="SSF141868">
    <property type="entry name" value="EAL domain-like"/>
    <property type="match status" value="1"/>
</dbReference>
<reference evidence="2 3" key="1">
    <citation type="submission" date="2023-07" db="EMBL/GenBank/DDBJ databases">
        <title>Genomic Encyclopedia of Type Strains, Phase IV (KMG-IV): sequencing the most valuable type-strain genomes for metagenomic binning, comparative biology and taxonomic classification.</title>
        <authorList>
            <person name="Goeker M."/>
        </authorList>
    </citation>
    <scope>NUCLEOTIDE SEQUENCE [LARGE SCALE GENOMIC DNA]</scope>
    <source>
        <strain evidence="2 3">DSM 17740</strain>
    </source>
</reference>